<accession>A0A6H9YCS8</accession>
<evidence type="ECO:0000256" key="1">
    <source>
        <dbReference type="ARBA" id="ARBA00009199"/>
    </source>
</evidence>
<dbReference type="Pfam" id="PF01425">
    <property type="entry name" value="Amidase"/>
    <property type="match status" value="1"/>
</dbReference>
<dbReference type="SUPFAM" id="SSF75304">
    <property type="entry name" value="Amidase signature (AS) enzymes"/>
    <property type="match status" value="1"/>
</dbReference>
<protein>
    <submittedName>
        <fullName evidence="3">Amidase</fullName>
    </submittedName>
</protein>
<evidence type="ECO:0000259" key="2">
    <source>
        <dbReference type="Pfam" id="PF01425"/>
    </source>
</evidence>
<dbReference type="PROSITE" id="PS00571">
    <property type="entry name" value="AMIDASES"/>
    <property type="match status" value="1"/>
</dbReference>
<dbReference type="InterPro" id="IPR020556">
    <property type="entry name" value="Amidase_CS"/>
</dbReference>
<dbReference type="Gene3D" id="3.90.1300.10">
    <property type="entry name" value="Amidase signature (AS) domain"/>
    <property type="match status" value="1"/>
</dbReference>
<dbReference type="InterPro" id="IPR023631">
    <property type="entry name" value="Amidase_dom"/>
</dbReference>
<dbReference type="PANTHER" id="PTHR11895:SF7">
    <property type="entry name" value="GLUTAMYL-TRNA(GLN) AMIDOTRANSFERASE SUBUNIT A, MITOCHONDRIAL"/>
    <property type="match status" value="1"/>
</dbReference>
<dbReference type="AlphaFoldDB" id="A0A6H9YCS8"/>
<dbReference type="GO" id="GO:0003824">
    <property type="term" value="F:catalytic activity"/>
    <property type="evidence" value="ECO:0007669"/>
    <property type="project" value="InterPro"/>
</dbReference>
<evidence type="ECO:0000313" key="4">
    <source>
        <dbReference type="Proteomes" id="UP000468735"/>
    </source>
</evidence>
<comment type="similarity">
    <text evidence="1">Belongs to the amidase family.</text>
</comment>
<dbReference type="Proteomes" id="UP000468735">
    <property type="component" value="Unassembled WGS sequence"/>
</dbReference>
<dbReference type="InterPro" id="IPR036928">
    <property type="entry name" value="AS_sf"/>
</dbReference>
<proteinExistence type="inferred from homology"/>
<reference evidence="3 4" key="1">
    <citation type="submission" date="2019-09" db="EMBL/GenBank/DDBJ databases">
        <title>Actinomadura physcomitrii sp. nov., a novel actinomycete isolated from moss [Physcomitrium sphaericum (Ludw) Fuernr].</title>
        <authorList>
            <person name="Zhuang X."/>
            <person name="Liu C."/>
        </authorList>
    </citation>
    <scope>NUCLEOTIDE SEQUENCE [LARGE SCALE GENOMIC DNA]</scope>
    <source>
        <strain evidence="3 4">HMC1</strain>
    </source>
</reference>
<organism evidence="3 4">
    <name type="scientific">Actinomadura rudentiformis</name>
    <dbReference type="NCBI Taxonomy" id="359158"/>
    <lineage>
        <taxon>Bacteria</taxon>
        <taxon>Bacillati</taxon>
        <taxon>Actinomycetota</taxon>
        <taxon>Actinomycetes</taxon>
        <taxon>Streptosporangiales</taxon>
        <taxon>Thermomonosporaceae</taxon>
        <taxon>Actinomadura</taxon>
    </lineage>
</organism>
<feature type="domain" description="Amidase" evidence="2">
    <location>
        <begin position="25"/>
        <end position="431"/>
    </location>
</feature>
<keyword evidence="4" id="KW-1185">Reference proteome</keyword>
<dbReference type="RefSeq" id="WP_151566382.1">
    <property type="nucleotide sequence ID" value="NZ_WBMT01000020.1"/>
</dbReference>
<name>A0A6H9YCS8_9ACTN</name>
<dbReference type="OrthoDB" id="5175573at2"/>
<comment type="caution">
    <text evidence="3">The sequence shown here is derived from an EMBL/GenBank/DDBJ whole genome shotgun (WGS) entry which is preliminary data.</text>
</comment>
<evidence type="ECO:0000313" key="3">
    <source>
        <dbReference type="EMBL" id="KAB2343000.1"/>
    </source>
</evidence>
<dbReference type="EMBL" id="WBMT01000020">
    <property type="protein sequence ID" value="KAB2343000.1"/>
    <property type="molecule type" value="Genomic_DNA"/>
</dbReference>
<dbReference type="InterPro" id="IPR000120">
    <property type="entry name" value="Amidase"/>
</dbReference>
<gene>
    <name evidence="3" type="ORF">F8566_36200</name>
</gene>
<sequence length="482" mass="49802">MSDWVGRTATEIAAAVRDGRVTAAEVVRDHLDTIAALDGELGAFVRVRRERALAEAGAVDGRSDRAELPLAGVPVAIKDNVPVAGEPMRSGSAATPDTPQEADHPVVARLRAAGAVVVGLTNLPELGIYPFTDNAFGTARNPWDPSRTAGGSSGGSAAAVAAGMVPIAHGNDGAGSIRIPAANCGLFGIKPGLGVVPAEIGTDAWDAMSENGPLATTVADAALMLAVMAGTPALAEVGEPGEVGVALSIKPPAPGVRIRPELKAAVRTAGKALVGLGHHVVRDDPAYPLWAGPAVLSRWLALPELDAEPLLSDSRLERRTRRHVRAGRLMSKVRAPQAEDRERFKEAVAPLFERRDVLVMPTLAQRAPKARQWGSGSWLHSVGSAMTYAPMTAAWNLAGFPAATVPMGVGESGLPLSVQLVAAPGKESLLLGLAAQLEAALPWQRYAPGYGVSVDPAVAAERAVMAARETGHSPDGHDGCGH</sequence>
<dbReference type="PANTHER" id="PTHR11895">
    <property type="entry name" value="TRANSAMIDASE"/>
    <property type="match status" value="1"/>
</dbReference>